<evidence type="ECO:0000313" key="6">
    <source>
        <dbReference type="EMBL" id="GAA0560513.1"/>
    </source>
</evidence>
<dbReference type="PROSITE" id="PS51779">
    <property type="entry name" value="POTRA"/>
    <property type="match status" value="1"/>
</dbReference>
<evidence type="ECO:0000256" key="2">
    <source>
        <dbReference type="ARBA" id="ARBA00022452"/>
    </source>
</evidence>
<dbReference type="InterPro" id="IPR000184">
    <property type="entry name" value="Bac_surfAg_D15"/>
</dbReference>
<dbReference type="Gene3D" id="3.10.20.310">
    <property type="entry name" value="membrane protein fhac"/>
    <property type="match status" value="2"/>
</dbReference>
<protein>
    <submittedName>
        <fullName evidence="6">Autotransporter assembly complex family protein</fullName>
    </submittedName>
</protein>
<dbReference type="EMBL" id="BAAADD010000001">
    <property type="protein sequence ID" value="GAA0560513.1"/>
    <property type="molecule type" value="Genomic_DNA"/>
</dbReference>
<keyword evidence="3" id="KW-0472">Membrane</keyword>
<keyword evidence="4" id="KW-0732">Signal</keyword>
<gene>
    <name evidence="6" type="ORF">GCM10008942_06250</name>
</gene>
<comment type="caution">
    <text evidence="6">The sequence shown here is derived from an EMBL/GenBank/DDBJ whole genome shotgun (WGS) entry which is preliminary data.</text>
</comment>
<evidence type="ECO:0000256" key="3">
    <source>
        <dbReference type="ARBA" id="ARBA00023136"/>
    </source>
</evidence>
<comment type="subcellular location">
    <subcellularLocation>
        <location evidence="1">Membrane</location>
    </subcellularLocation>
</comment>
<dbReference type="Proteomes" id="UP001499951">
    <property type="component" value="Unassembled WGS sequence"/>
</dbReference>
<accession>A0ABN1E7W4</accession>
<feature type="domain" description="POTRA" evidence="5">
    <location>
        <begin position="206"/>
        <end position="280"/>
    </location>
</feature>
<dbReference type="Pfam" id="PF01103">
    <property type="entry name" value="Omp85"/>
    <property type="match status" value="1"/>
</dbReference>
<name>A0ABN1E7W4_9PROT</name>
<dbReference type="InterPro" id="IPR039910">
    <property type="entry name" value="D15-like"/>
</dbReference>
<dbReference type="Gene3D" id="2.40.160.50">
    <property type="entry name" value="membrane protein fhac: a member of the omp85/tpsb transporter family"/>
    <property type="match status" value="1"/>
</dbReference>
<evidence type="ECO:0000313" key="7">
    <source>
        <dbReference type="Proteomes" id="UP001499951"/>
    </source>
</evidence>
<dbReference type="Pfam" id="PF07244">
    <property type="entry name" value="POTRA"/>
    <property type="match status" value="2"/>
</dbReference>
<feature type="signal peptide" evidence="4">
    <location>
        <begin position="1"/>
        <end position="19"/>
    </location>
</feature>
<dbReference type="InterPro" id="IPR010827">
    <property type="entry name" value="BamA/TamA_POTRA"/>
</dbReference>
<feature type="chain" id="PRO_5045083035" evidence="4">
    <location>
        <begin position="20"/>
        <end position="609"/>
    </location>
</feature>
<dbReference type="PANTHER" id="PTHR12815">
    <property type="entry name" value="SORTING AND ASSEMBLY MACHINERY SAMM50 PROTEIN FAMILY MEMBER"/>
    <property type="match status" value="1"/>
</dbReference>
<dbReference type="RefSeq" id="WP_166931721.1">
    <property type="nucleotide sequence ID" value="NZ_BAAADD010000001.1"/>
</dbReference>
<keyword evidence="2" id="KW-0812">Transmembrane</keyword>
<keyword evidence="7" id="KW-1185">Reference proteome</keyword>
<proteinExistence type="predicted"/>
<sequence>MRRFSSALAGILLAASAWAADPQGYTLVNPETGDDAVDAALRDSSLLISLRDKTPAPPFALIDRARGDYGRFVTVMESFGYYKSYIHITVADHDIADKTLPDLLEKVPQGQTVEVKTVIDRGPQYTLRRISVEGTLPDGLDAERILGIKSGDPAIASRVLAGQGALLTTLQEHGYAFAKVDTPSAFADDAANTLDISYAVDPGRKMRIGTISFVGLKDVNESYARDSLTIHPGDLYQPSEIEAARLQLVGLGVFSGVSVEAVKDAATDDTVPLTFDVKERRKHAVALSGSYSTDLGVSLSAKWSHRNLLGNGEQLNLAASGIGLGGTATAGIGYDLSGQFIKPRFLRDDQELEVNVAAIKQHLDAYSQTAETFGIFARKKFSTLWSGSAGLSYTHDQVSQQNLDYSYDLLALPVTAAYDSTKLKDPLADPVQGGRAAISVAPTVAFGNKTLLFAVLQASGSMYFDISGDGRSVIAARALLGSIQGGKNLDLPPDQRLYAGGSGTVRGFRYQSIGPHFANGDPMGAASVDAVSLEYRQRLWSDYGFAAFVDAGQASADSLPFNGSVEVGAGVGARYYTSIGAIRADIAVPVTKVPNGDAFEIYISIGQAF</sequence>
<reference evidence="6 7" key="1">
    <citation type="journal article" date="2019" name="Int. J. Syst. Evol. Microbiol.">
        <title>The Global Catalogue of Microorganisms (GCM) 10K type strain sequencing project: providing services to taxonomists for standard genome sequencing and annotation.</title>
        <authorList>
            <consortium name="The Broad Institute Genomics Platform"/>
            <consortium name="The Broad Institute Genome Sequencing Center for Infectious Disease"/>
            <person name="Wu L."/>
            <person name="Ma J."/>
        </authorList>
    </citation>
    <scope>NUCLEOTIDE SEQUENCE [LARGE SCALE GENOMIC DNA]</scope>
    <source>
        <strain evidence="6 7">JCM 15089</strain>
    </source>
</reference>
<dbReference type="PANTHER" id="PTHR12815:SF42">
    <property type="entry name" value="BACTERIAL SURFACE ANTIGEN (D15) DOMAIN-CONTAINING PROTEIN"/>
    <property type="match status" value="1"/>
</dbReference>
<organism evidence="6 7">
    <name type="scientific">Rhizomicrobium electricum</name>
    <dbReference type="NCBI Taxonomy" id="480070"/>
    <lineage>
        <taxon>Bacteria</taxon>
        <taxon>Pseudomonadati</taxon>
        <taxon>Pseudomonadota</taxon>
        <taxon>Alphaproteobacteria</taxon>
        <taxon>Micropepsales</taxon>
        <taxon>Micropepsaceae</taxon>
        <taxon>Rhizomicrobium</taxon>
    </lineage>
</organism>
<keyword evidence="2" id="KW-1134">Transmembrane beta strand</keyword>
<evidence type="ECO:0000259" key="5">
    <source>
        <dbReference type="PROSITE" id="PS51779"/>
    </source>
</evidence>
<evidence type="ECO:0000256" key="4">
    <source>
        <dbReference type="SAM" id="SignalP"/>
    </source>
</evidence>
<evidence type="ECO:0000256" key="1">
    <source>
        <dbReference type="ARBA" id="ARBA00004370"/>
    </source>
</evidence>
<dbReference type="InterPro" id="IPR034746">
    <property type="entry name" value="POTRA"/>
</dbReference>